<comment type="caution">
    <text evidence="2">The sequence shown here is derived from an EMBL/GenBank/DDBJ whole genome shotgun (WGS) entry which is preliminary data.</text>
</comment>
<sequence length="182" mass="20404">MSQESAAIWAAVITSIAALLAGGFAFAAALRQVTKTALTQREQAWWQLRRNTFADFLNKLRDLRNAYAPHAEALISGTFDGSKAAAWASALDAYHKTYSVLDLEAPESLLDADAVRDTWRTVQMVETVVQIWEEAVLNGQTLPTPLGTNPQEEFERLLSYMTRDADQTRRAFRAELHKELDF</sequence>
<dbReference type="RefSeq" id="WP_381218192.1">
    <property type="nucleotide sequence ID" value="NZ_JBHSPC010000098.1"/>
</dbReference>
<evidence type="ECO:0008006" key="4">
    <source>
        <dbReference type="Google" id="ProtNLM"/>
    </source>
</evidence>
<keyword evidence="1" id="KW-0472">Membrane</keyword>
<keyword evidence="3" id="KW-1185">Reference proteome</keyword>
<name>A0ABW0XXB7_9ACTN</name>
<reference evidence="3" key="1">
    <citation type="journal article" date="2019" name="Int. J. Syst. Evol. Microbiol.">
        <title>The Global Catalogue of Microorganisms (GCM) 10K type strain sequencing project: providing services to taxonomists for standard genome sequencing and annotation.</title>
        <authorList>
            <consortium name="The Broad Institute Genomics Platform"/>
            <consortium name="The Broad Institute Genome Sequencing Center for Infectious Disease"/>
            <person name="Wu L."/>
            <person name="Ma J."/>
        </authorList>
    </citation>
    <scope>NUCLEOTIDE SEQUENCE [LARGE SCALE GENOMIC DNA]</scope>
    <source>
        <strain evidence="3">JCM 13852</strain>
    </source>
</reference>
<dbReference type="Proteomes" id="UP001596183">
    <property type="component" value="Unassembled WGS sequence"/>
</dbReference>
<accession>A0ABW0XXB7</accession>
<protein>
    <recommendedName>
        <fullName evidence="4">Secreted protein</fullName>
    </recommendedName>
</protein>
<keyword evidence="1" id="KW-0812">Transmembrane</keyword>
<evidence type="ECO:0000313" key="2">
    <source>
        <dbReference type="EMBL" id="MFC5673904.1"/>
    </source>
</evidence>
<feature type="transmembrane region" description="Helical" evidence="1">
    <location>
        <begin position="6"/>
        <end position="30"/>
    </location>
</feature>
<dbReference type="EMBL" id="JBHSPC010000098">
    <property type="protein sequence ID" value="MFC5673904.1"/>
    <property type="molecule type" value="Genomic_DNA"/>
</dbReference>
<gene>
    <name evidence="2" type="ORF">ACFP2V_28595</name>
</gene>
<proteinExistence type="predicted"/>
<organism evidence="2 3">
    <name type="scientific">Streptomyces incanus</name>
    <dbReference type="NCBI Taxonomy" id="887453"/>
    <lineage>
        <taxon>Bacteria</taxon>
        <taxon>Bacillati</taxon>
        <taxon>Actinomycetota</taxon>
        <taxon>Actinomycetes</taxon>
        <taxon>Kitasatosporales</taxon>
        <taxon>Streptomycetaceae</taxon>
        <taxon>Streptomyces</taxon>
    </lineage>
</organism>
<evidence type="ECO:0000256" key="1">
    <source>
        <dbReference type="SAM" id="Phobius"/>
    </source>
</evidence>
<evidence type="ECO:0000313" key="3">
    <source>
        <dbReference type="Proteomes" id="UP001596183"/>
    </source>
</evidence>
<keyword evidence="1" id="KW-1133">Transmembrane helix</keyword>